<dbReference type="FunFam" id="3.50.50.60:FF:000234">
    <property type="entry name" value="Flavocytochrome C sulfide dehydrogenase"/>
    <property type="match status" value="1"/>
</dbReference>
<reference evidence="8" key="1">
    <citation type="submission" date="2017-12" db="EMBL/GenBank/DDBJ databases">
        <title>Draft genome sequence of Telmatospirillum siberiense 26-4b1T, an acidotolerant peatland alphaproteobacterium potentially involved in sulfur cycling.</title>
        <authorList>
            <person name="Hausmann B."/>
            <person name="Pjevac P."/>
            <person name="Schreck K."/>
            <person name="Herbold C.W."/>
            <person name="Daims H."/>
            <person name="Wagner M."/>
            <person name="Pester M."/>
            <person name="Loy A."/>
        </authorList>
    </citation>
    <scope>NUCLEOTIDE SEQUENCE [LARGE SCALE GENOMIC DNA]</scope>
    <source>
        <strain evidence="8">26-4b1</strain>
    </source>
</reference>
<dbReference type="Proteomes" id="UP000233293">
    <property type="component" value="Unassembled WGS sequence"/>
</dbReference>
<evidence type="ECO:0000313" key="7">
    <source>
        <dbReference type="EMBL" id="PKU22433.1"/>
    </source>
</evidence>
<dbReference type="SUPFAM" id="SSF55424">
    <property type="entry name" value="FAD/NAD-linked reductases, dimerisation (C-terminal) domain"/>
    <property type="match status" value="1"/>
</dbReference>
<evidence type="ECO:0000256" key="2">
    <source>
        <dbReference type="ARBA" id="ARBA00022827"/>
    </source>
</evidence>
<comment type="caution">
    <text evidence="7">The sequence shown here is derived from an EMBL/GenBank/DDBJ whole genome shotgun (WGS) entry which is preliminary data.</text>
</comment>
<dbReference type="PROSITE" id="PS51318">
    <property type="entry name" value="TAT"/>
    <property type="match status" value="1"/>
</dbReference>
<evidence type="ECO:0000259" key="4">
    <source>
        <dbReference type="Pfam" id="PF07992"/>
    </source>
</evidence>
<dbReference type="InterPro" id="IPR015323">
    <property type="entry name" value="FlavoCytC_S_DH_flav-bd"/>
</dbReference>
<feature type="domain" description="FAD/NAD(P)-binding" evidence="4">
    <location>
        <begin position="37"/>
        <end position="149"/>
    </location>
</feature>
<dbReference type="Pfam" id="PF07992">
    <property type="entry name" value="Pyr_redox_2"/>
    <property type="match status" value="1"/>
</dbReference>
<dbReference type="OrthoDB" id="9802771at2"/>
<keyword evidence="3" id="KW-0732">Signal</keyword>
<feature type="domain" description="Flavocytochrome c sulphide dehydrogenase flavin-binding" evidence="5">
    <location>
        <begin position="358"/>
        <end position="426"/>
    </location>
</feature>
<accession>A0A2N3PPV2</accession>
<dbReference type="Gene3D" id="3.90.760.10">
    <property type="entry name" value="Flavocytochrome c sulphide dehydrogenase, flavin-binding domain"/>
    <property type="match status" value="1"/>
</dbReference>
<gene>
    <name evidence="7" type="ORF">CWS72_21775</name>
</gene>
<evidence type="ECO:0000256" key="3">
    <source>
        <dbReference type="SAM" id="SignalP"/>
    </source>
</evidence>
<dbReference type="RefSeq" id="WP_101252757.1">
    <property type="nucleotide sequence ID" value="NZ_PIUM01000032.1"/>
</dbReference>
<dbReference type="InterPro" id="IPR016156">
    <property type="entry name" value="FAD/NAD-linked_Rdtase_dimer_sf"/>
</dbReference>
<dbReference type="InterPro" id="IPR019546">
    <property type="entry name" value="TAT_signal_bac_arc"/>
</dbReference>
<dbReference type="NCBIfam" id="TIGR01409">
    <property type="entry name" value="TAT_signal_seq"/>
    <property type="match status" value="1"/>
</dbReference>
<evidence type="ECO:0000313" key="8">
    <source>
        <dbReference type="Proteomes" id="UP000233293"/>
    </source>
</evidence>
<dbReference type="GO" id="GO:0016491">
    <property type="term" value="F:oxidoreductase activity"/>
    <property type="evidence" value="ECO:0007669"/>
    <property type="project" value="InterPro"/>
</dbReference>
<sequence length="427" mass="45482">MTADQPTNRRTFLKRSAAIGAVALLPRPALAQGAAQHVVVIGGGFAGATCARALKRLSPKVRVSLVEQRQIFVSCPFSNAVIAGLRTLSQQQFGYEKIAQSGVEVHLAAATAVNPETHVVTLSDGSRLTYDRLVVAPGIDLRWDALPGYDQAAAEHMPHAWEAGAQTELLARQLSAMPDGGTVVIAAPANPFRCPPGPYERASLIAYYLKRKKPKSKLLILDAKDAFSKQRLFENAWKELYPGMIEWVGLSAGGKVTSVDPAAMTLTTDFDTHKAAVANVIPPQRAGRIAQIAGVADHTGWCPIDPETFESILQPHIHVIGDAAIAGAMPKSAFAANAQAKACAQTVEKLLVGEEPREPKLINTCYSLVAPDYGISIAGVYHPAGGQLVEVAGAGGISPLDATRPFREQEAHYAEGWFKTITAEVFG</sequence>
<protein>
    <submittedName>
        <fullName evidence="7">Cytochrome C</fullName>
    </submittedName>
</protein>
<dbReference type="PANTHER" id="PTHR43755:SF1">
    <property type="entry name" value="FAD-DEPENDENT PYRIDINE NUCLEOTIDE-DISULPHIDE OXIDOREDUCTASE"/>
    <property type="match status" value="1"/>
</dbReference>
<feature type="signal peptide" evidence="3">
    <location>
        <begin position="1"/>
        <end position="31"/>
    </location>
</feature>
<dbReference type="AlphaFoldDB" id="A0A2N3PPV2"/>
<evidence type="ECO:0000259" key="5">
    <source>
        <dbReference type="Pfam" id="PF09242"/>
    </source>
</evidence>
<dbReference type="InterPro" id="IPR037092">
    <property type="entry name" value="FlavoCytC_S_DH_flav-bd_sf"/>
</dbReference>
<feature type="chain" id="PRO_5014710377" evidence="3">
    <location>
        <begin position="32"/>
        <end position="427"/>
    </location>
</feature>
<dbReference type="SUPFAM" id="SSF51905">
    <property type="entry name" value="FAD/NAD(P)-binding domain"/>
    <property type="match status" value="2"/>
</dbReference>
<evidence type="ECO:0000256" key="1">
    <source>
        <dbReference type="ARBA" id="ARBA00022630"/>
    </source>
</evidence>
<dbReference type="InterPro" id="IPR052541">
    <property type="entry name" value="SQRD"/>
</dbReference>
<dbReference type="InterPro" id="IPR036188">
    <property type="entry name" value="FAD/NAD-bd_sf"/>
</dbReference>
<dbReference type="EMBL" id="PIUM01000032">
    <property type="protein sequence ID" value="PKU22433.1"/>
    <property type="molecule type" value="Genomic_DNA"/>
</dbReference>
<dbReference type="PANTHER" id="PTHR43755">
    <property type="match status" value="1"/>
</dbReference>
<keyword evidence="2" id="KW-0274">FAD</keyword>
<proteinExistence type="predicted"/>
<dbReference type="GO" id="GO:0050660">
    <property type="term" value="F:flavin adenine dinucleotide binding"/>
    <property type="evidence" value="ECO:0007669"/>
    <property type="project" value="InterPro"/>
</dbReference>
<dbReference type="Gene3D" id="3.50.50.60">
    <property type="entry name" value="FAD/NAD(P)-binding domain"/>
    <property type="match status" value="2"/>
</dbReference>
<dbReference type="InterPro" id="IPR006311">
    <property type="entry name" value="TAT_signal"/>
</dbReference>
<name>A0A2N3PPV2_9PROT</name>
<feature type="domain" description="Sulfide dehydrogenase [flavocytochrome c] flavoprotein chain central" evidence="6">
    <location>
        <begin position="167"/>
        <end position="282"/>
    </location>
</feature>
<dbReference type="InterPro" id="IPR049386">
    <property type="entry name" value="FCSD_central"/>
</dbReference>
<keyword evidence="8" id="KW-1185">Reference proteome</keyword>
<evidence type="ECO:0000259" key="6">
    <source>
        <dbReference type="Pfam" id="PF21706"/>
    </source>
</evidence>
<keyword evidence="1" id="KW-0285">Flavoprotein</keyword>
<dbReference type="InterPro" id="IPR023753">
    <property type="entry name" value="FAD/NAD-binding_dom"/>
</dbReference>
<dbReference type="Pfam" id="PF09242">
    <property type="entry name" value="FCSD-flav_bind"/>
    <property type="match status" value="1"/>
</dbReference>
<dbReference type="Pfam" id="PF21706">
    <property type="entry name" value="FCSD_central"/>
    <property type="match status" value="1"/>
</dbReference>
<organism evidence="7 8">
    <name type="scientific">Telmatospirillum siberiense</name>
    <dbReference type="NCBI Taxonomy" id="382514"/>
    <lineage>
        <taxon>Bacteria</taxon>
        <taxon>Pseudomonadati</taxon>
        <taxon>Pseudomonadota</taxon>
        <taxon>Alphaproteobacteria</taxon>
        <taxon>Rhodospirillales</taxon>
        <taxon>Rhodospirillaceae</taxon>
        <taxon>Telmatospirillum</taxon>
    </lineage>
</organism>